<reference evidence="18 19" key="1">
    <citation type="submission" date="2016-12" db="EMBL/GenBank/DDBJ databases">
        <title>The genomes of Aspergillus section Nigri reveals drivers in fungal speciation.</title>
        <authorList>
            <consortium name="DOE Joint Genome Institute"/>
            <person name="Vesth T.C."/>
            <person name="Nybo J."/>
            <person name="Theobald S."/>
            <person name="Brandl J."/>
            <person name="Frisvad J.C."/>
            <person name="Nielsen K.F."/>
            <person name="Lyhne E.K."/>
            <person name="Kogle M.E."/>
            <person name="Kuo A."/>
            <person name="Riley R."/>
            <person name="Clum A."/>
            <person name="Nolan M."/>
            <person name="Lipzen A."/>
            <person name="Salamov A."/>
            <person name="Henrissat B."/>
            <person name="Wiebenga A."/>
            <person name="De Vries R.P."/>
            <person name="Grigoriev I.V."/>
            <person name="Mortensen U.H."/>
            <person name="Andersen M.R."/>
            <person name="Baker S.E."/>
        </authorList>
    </citation>
    <scope>NUCLEOTIDE SEQUENCE [LARGE SCALE GENOMIC DNA]</scope>
    <source>
        <strain evidence="18 19">CBS 115572</strain>
    </source>
</reference>
<evidence type="ECO:0000256" key="1">
    <source>
        <dbReference type="ARBA" id="ARBA00000448"/>
    </source>
</evidence>
<evidence type="ECO:0000256" key="16">
    <source>
        <dbReference type="SAM" id="MobiDB-lite"/>
    </source>
</evidence>
<evidence type="ECO:0000256" key="3">
    <source>
        <dbReference type="ARBA" id="ARBA00004987"/>
    </source>
</evidence>
<gene>
    <name evidence="18" type="ORF">BO94DRAFT_539660</name>
</gene>
<dbReference type="InterPro" id="IPR050732">
    <property type="entry name" value="Beta-glucan_modifiers"/>
</dbReference>
<feature type="region of interest" description="Disordered" evidence="16">
    <location>
        <begin position="112"/>
        <end position="174"/>
    </location>
</feature>
<evidence type="ECO:0000256" key="7">
    <source>
        <dbReference type="ARBA" id="ARBA00022525"/>
    </source>
</evidence>
<comment type="function">
    <text evidence="11">Beta-glucosidases are one of a number of cellulolytic enzymes involved in the degradation of cellulosic biomass. Catalyzes the last step releasing glucose from the inhibitory cellobiose.</text>
</comment>
<name>A0A317VCZ5_9EURO</name>
<dbReference type="GO" id="GO:0009986">
    <property type="term" value="C:cell surface"/>
    <property type="evidence" value="ECO:0007669"/>
    <property type="project" value="TreeGrafter"/>
</dbReference>
<evidence type="ECO:0000256" key="12">
    <source>
        <dbReference type="ARBA" id="ARBA00039284"/>
    </source>
</evidence>
<evidence type="ECO:0000256" key="6">
    <source>
        <dbReference type="ARBA" id="ARBA00022512"/>
    </source>
</evidence>
<dbReference type="AlphaFoldDB" id="A0A317VCZ5"/>
<evidence type="ECO:0000256" key="8">
    <source>
        <dbReference type="ARBA" id="ARBA00022729"/>
    </source>
</evidence>
<comment type="catalytic activity">
    <reaction evidence="1">
        <text>Hydrolysis of terminal, non-reducing beta-D-glucosyl residues with release of beta-D-glucose.</text>
        <dbReference type="EC" id="3.2.1.21"/>
    </reaction>
</comment>
<feature type="chain" id="PRO_5016462483" description="Probable beta-glucosidase btgE" evidence="17">
    <location>
        <begin position="19"/>
        <end position="673"/>
    </location>
</feature>
<evidence type="ECO:0000313" key="19">
    <source>
        <dbReference type="Proteomes" id="UP000246702"/>
    </source>
</evidence>
<keyword evidence="9 18" id="KW-0378">Hydrolase</keyword>
<dbReference type="OrthoDB" id="4082933at2759"/>
<keyword evidence="10" id="KW-0326">Glycosidase</keyword>
<proteinExistence type="inferred from homology"/>
<keyword evidence="6" id="KW-0134">Cell wall</keyword>
<dbReference type="Proteomes" id="UP000246702">
    <property type="component" value="Unassembled WGS sequence"/>
</dbReference>
<evidence type="ECO:0000256" key="9">
    <source>
        <dbReference type="ARBA" id="ARBA00022801"/>
    </source>
</evidence>
<keyword evidence="19" id="KW-1185">Reference proteome</keyword>
<comment type="caution">
    <text evidence="18">The sequence shown here is derived from an EMBL/GenBank/DDBJ whole genome shotgun (WGS) entry which is preliminary data.</text>
</comment>
<evidence type="ECO:0000256" key="17">
    <source>
        <dbReference type="SAM" id="SignalP"/>
    </source>
</evidence>
<dbReference type="PANTHER" id="PTHR16631:SF24">
    <property type="entry name" value="FAMILY 17 GLUCOSIDASE SCW11-RELATED"/>
    <property type="match status" value="1"/>
</dbReference>
<evidence type="ECO:0000256" key="5">
    <source>
        <dbReference type="ARBA" id="ARBA00012744"/>
    </source>
</evidence>
<feature type="signal peptide" evidence="17">
    <location>
        <begin position="1"/>
        <end position="18"/>
    </location>
</feature>
<evidence type="ECO:0000256" key="13">
    <source>
        <dbReference type="ARBA" id="ARBA00041495"/>
    </source>
</evidence>
<evidence type="ECO:0000256" key="15">
    <source>
        <dbReference type="ARBA" id="ARBA00042762"/>
    </source>
</evidence>
<evidence type="ECO:0000256" key="10">
    <source>
        <dbReference type="ARBA" id="ARBA00023295"/>
    </source>
</evidence>
<dbReference type="PANTHER" id="PTHR16631">
    <property type="entry name" value="GLUCAN 1,3-BETA-GLUCOSIDASE"/>
    <property type="match status" value="1"/>
</dbReference>
<evidence type="ECO:0000313" key="18">
    <source>
        <dbReference type="EMBL" id="PWY71121.1"/>
    </source>
</evidence>
<dbReference type="SUPFAM" id="SSF51445">
    <property type="entry name" value="(Trans)glycosidases"/>
    <property type="match status" value="1"/>
</dbReference>
<dbReference type="Gene3D" id="3.20.20.80">
    <property type="entry name" value="Glycosidases"/>
    <property type="match status" value="2"/>
</dbReference>
<dbReference type="GO" id="GO:0042973">
    <property type="term" value="F:glucan endo-1,3-beta-D-glucosidase activity"/>
    <property type="evidence" value="ECO:0007669"/>
    <property type="project" value="TreeGrafter"/>
</dbReference>
<evidence type="ECO:0000256" key="4">
    <source>
        <dbReference type="ARBA" id="ARBA00008773"/>
    </source>
</evidence>
<dbReference type="EC" id="3.2.1.21" evidence="5"/>
<comment type="subcellular location">
    <subcellularLocation>
        <location evidence="2">Secreted</location>
        <location evidence="2">Cell wall</location>
    </subcellularLocation>
</comment>
<dbReference type="EMBL" id="MSFK01000037">
    <property type="protein sequence ID" value="PWY71121.1"/>
    <property type="molecule type" value="Genomic_DNA"/>
</dbReference>
<keyword evidence="8 17" id="KW-0732">Signal</keyword>
<dbReference type="GO" id="GO:0005576">
    <property type="term" value="C:extracellular region"/>
    <property type="evidence" value="ECO:0007669"/>
    <property type="project" value="TreeGrafter"/>
</dbReference>
<keyword evidence="7" id="KW-0964">Secreted</keyword>
<protein>
    <recommendedName>
        <fullName evidence="12">Probable beta-glucosidase btgE</fullName>
        <ecNumber evidence="5">3.2.1.21</ecNumber>
    </recommendedName>
    <alternativeName>
        <fullName evidence="13">Beta-D-glucoside glucohydrolase btgE</fullName>
    </alternativeName>
    <alternativeName>
        <fullName evidence="15">Cellobiase btgE</fullName>
    </alternativeName>
    <alternativeName>
        <fullName evidence="14">Gentiobiase btgE</fullName>
    </alternativeName>
</protein>
<dbReference type="GeneID" id="37114890"/>
<dbReference type="RefSeq" id="XP_025462876.1">
    <property type="nucleotide sequence ID" value="XM_025612747.1"/>
</dbReference>
<dbReference type="STRING" id="1450535.A0A317VCZ5"/>
<sequence>MKGAFLATAAALAGTALADGAHMRRGHDAFHQRRAVQAEPEETCGCTTEVVTVWGSPTLVPVVAPTTVTSQAVTTLHSTSYTTFTVVESETAATETVSTAEGVGATGVTGATGGAAGSASPSTTAEGAGATGGAAGGAAPSESSATPVGATGAAAGSASPSTTEGVGATGAAGGSIGEISSTPVAAASTSSQAVPTPETTTFASTGVYTIPASTVTVSDTTTVLADTTTALSSGTQTYGGVTTIVETSTTFTCPYATVSSTGSTVTSVIATTTYVCPSAGTYTIAPTTTYVPSNTVVTYATPTTVYPGTYSHSAEIVTVTVTDYTYTCPFANANEPTSTPVTTSAVAVTPTAAAATTTAVAETTTPVAETTTAAAVTTSAAAGTTTVAGTTSSVQSSSVSSSTAAVSSGVSASGNSMGMTYTPYSNSGGCKSQSTVESDIATIANKGFTHIRVYSTDCSTLEYVGGAAEKYGLKLILGVYISSTGVSGAQDQVTAITEWGQWSLVTLIVVGNEAIQDGYATAAELASFISSCKSTFSASGYTGQITTTEPVDIWQEYGSTNLCSVVDVLGANIHPFFNAETTAAEAGTFAQSEVTLLKKICSGLDVINLETGWPSAGNANGAAVPGTTEQTTAIKGIRESVGELSVFFSYANDLWKDPGEYDVEQYWGCIDQF</sequence>
<evidence type="ECO:0000256" key="11">
    <source>
        <dbReference type="ARBA" id="ARBA00024983"/>
    </source>
</evidence>
<organism evidence="18 19">
    <name type="scientific">Aspergillus sclerotioniger CBS 115572</name>
    <dbReference type="NCBI Taxonomy" id="1450535"/>
    <lineage>
        <taxon>Eukaryota</taxon>
        <taxon>Fungi</taxon>
        <taxon>Dikarya</taxon>
        <taxon>Ascomycota</taxon>
        <taxon>Pezizomycotina</taxon>
        <taxon>Eurotiomycetes</taxon>
        <taxon>Eurotiomycetidae</taxon>
        <taxon>Eurotiales</taxon>
        <taxon>Aspergillaceae</taxon>
        <taxon>Aspergillus</taxon>
        <taxon>Aspergillus subgen. Circumdati</taxon>
    </lineage>
</organism>
<evidence type="ECO:0000256" key="2">
    <source>
        <dbReference type="ARBA" id="ARBA00004191"/>
    </source>
</evidence>
<dbReference type="GO" id="GO:0009277">
    <property type="term" value="C:fungal-type cell wall"/>
    <property type="evidence" value="ECO:0007669"/>
    <property type="project" value="TreeGrafter"/>
</dbReference>
<feature type="compositionally biased region" description="Low complexity" evidence="16">
    <location>
        <begin position="117"/>
        <end position="128"/>
    </location>
</feature>
<accession>A0A317VCZ5</accession>
<comment type="similarity">
    <text evidence="4">Belongs to the glycosyl hydrolase 17 family.</text>
</comment>
<feature type="compositionally biased region" description="Low complexity" evidence="16">
    <location>
        <begin position="137"/>
        <end position="166"/>
    </location>
</feature>
<dbReference type="InterPro" id="IPR017853">
    <property type="entry name" value="GH"/>
</dbReference>
<dbReference type="GO" id="GO:0071555">
    <property type="term" value="P:cell wall organization"/>
    <property type="evidence" value="ECO:0007669"/>
    <property type="project" value="TreeGrafter"/>
</dbReference>
<comment type="pathway">
    <text evidence="3">Glycan metabolism; cellulose degradation.</text>
</comment>
<evidence type="ECO:0000256" key="14">
    <source>
        <dbReference type="ARBA" id="ARBA00041516"/>
    </source>
</evidence>